<dbReference type="KEGG" id="svo:SVI_2535"/>
<dbReference type="Proteomes" id="UP000002350">
    <property type="component" value="Chromosome"/>
</dbReference>
<dbReference type="EMBL" id="AP011177">
    <property type="protein sequence ID" value="BAJ02506.1"/>
    <property type="molecule type" value="Genomic_DNA"/>
</dbReference>
<evidence type="ECO:0000313" key="2">
    <source>
        <dbReference type="EMBL" id="BAJ02506.1"/>
    </source>
</evidence>
<keyword evidence="3" id="KW-1185">Reference proteome</keyword>
<dbReference type="RefSeq" id="WP_013051809.1">
    <property type="nucleotide sequence ID" value="NC_014012.1"/>
</dbReference>
<accession>D4ZLF7</accession>
<sequence length="72" mass="7851">MLIKMSLVILAVISTSVLAATPVTEIHTSGSYNNEVSINILTKSEPSFTRDTWINEDGEFCWIDQGGSVDCT</sequence>
<organism evidence="2 3">
    <name type="scientific">Shewanella violacea (strain JCM 10179 / CIP 106290 / LMG 19151 / DSS12)</name>
    <dbReference type="NCBI Taxonomy" id="637905"/>
    <lineage>
        <taxon>Bacteria</taxon>
        <taxon>Pseudomonadati</taxon>
        <taxon>Pseudomonadota</taxon>
        <taxon>Gammaproteobacteria</taxon>
        <taxon>Alteromonadales</taxon>
        <taxon>Shewanellaceae</taxon>
        <taxon>Shewanella</taxon>
    </lineage>
</organism>
<proteinExistence type="predicted"/>
<name>D4ZLF7_SHEVD</name>
<reference evidence="3" key="1">
    <citation type="journal article" date="2010" name="Mol. Biosyst.">
        <title>Complete genome sequence and comparative analysis of Shewanella violacea, a psychrophilic and piezophilic bacterium from deep sea floor sediments.</title>
        <authorList>
            <person name="Aono E."/>
            <person name="Baba T."/>
            <person name="Ara T."/>
            <person name="Nishi T."/>
            <person name="Nakamichi T."/>
            <person name="Inamoto E."/>
            <person name="Toyonaga H."/>
            <person name="Hasegawa M."/>
            <person name="Takai Y."/>
            <person name="Okumura Y."/>
            <person name="Baba M."/>
            <person name="Tomita M."/>
            <person name="Kato C."/>
            <person name="Oshima T."/>
            <person name="Nakasone K."/>
            <person name="Mori H."/>
        </authorList>
    </citation>
    <scope>NUCLEOTIDE SEQUENCE [LARGE SCALE GENOMIC DNA]</scope>
    <source>
        <strain evidence="3">JCM 10179 / CIP 106290 / LMG 19151 / DSS12</strain>
    </source>
</reference>
<protein>
    <submittedName>
        <fullName evidence="2">Uncharacterized protein</fullName>
    </submittedName>
</protein>
<dbReference type="HOGENOM" id="CLU_2720116_0_0_6"/>
<keyword evidence="1" id="KW-0732">Signal</keyword>
<evidence type="ECO:0000256" key="1">
    <source>
        <dbReference type="SAM" id="SignalP"/>
    </source>
</evidence>
<feature type="chain" id="PRO_5003068890" evidence="1">
    <location>
        <begin position="20"/>
        <end position="72"/>
    </location>
</feature>
<gene>
    <name evidence="2" type="ordered locus">SVI_2535</name>
</gene>
<evidence type="ECO:0000313" key="3">
    <source>
        <dbReference type="Proteomes" id="UP000002350"/>
    </source>
</evidence>
<feature type="signal peptide" evidence="1">
    <location>
        <begin position="1"/>
        <end position="19"/>
    </location>
</feature>
<dbReference type="AlphaFoldDB" id="D4ZLF7"/>